<evidence type="ECO:0000256" key="2">
    <source>
        <dbReference type="ARBA" id="ARBA00022840"/>
    </source>
</evidence>
<dbReference type="GO" id="GO:0016887">
    <property type="term" value="F:ATP hydrolysis activity"/>
    <property type="evidence" value="ECO:0007669"/>
    <property type="project" value="TreeGrafter"/>
</dbReference>
<dbReference type="GO" id="GO:0005829">
    <property type="term" value="C:cytosol"/>
    <property type="evidence" value="ECO:0007669"/>
    <property type="project" value="TreeGrafter"/>
</dbReference>
<feature type="domain" description="Spastin/Vps4 C-terminal" evidence="4">
    <location>
        <begin position="59"/>
        <end position="91"/>
    </location>
</feature>
<accession>A0A8J4T0K3</accession>
<dbReference type="GO" id="GO:0005634">
    <property type="term" value="C:nucleus"/>
    <property type="evidence" value="ECO:0007669"/>
    <property type="project" value="TreeGrafter"/>
</dbReference>
<keyword evidence="2" id="KW-0067">ATP-binding</keyword>
<evidence type="ECO:0000313" key="7">
    <source>
        <dbReference type="Proteomes" id="UP000748531"/>
    </source>
</evidence>
<feature type="region of interest" description="Disordered" evidence="3">
    <location>
        <begin position="97"/>
        <end position="139"/>
    </location>
</feature>
<feature type="non-terminal residue" evidence="6">
    <location>
        <position position="139"/>
    </location>
</feature>
<keyword evidence="7" id="KW-1185">Reference proteome</keyword>
<dbReference type="InterPro" id="IPR015415">
    <property type="entry name" value="Spast_Vps4_C"/>
</dbReference>
<evidence type="ECO:0000259" key="5">
    <source>
        <dbReference type="Pfam" id="PF17862"/>
    </source>
</evidence>
<dbReference type="Gene3D" id="6.10.20.150">
    <property type="match status" value="1"/>
</dbReference>
<dbReference type="EMBL" id="LUCH01017689">
    <property type="protein sequence ID" value="KAF5394799.1"/>
    <property type="molecule type" value="Genomic_DNA"/>
</dbReference>
<dbReference type="PANTHER" id="PTHR23077">
    <property type="entry name" value="AAA-FAMILY ATPASE"/>
    <property type="match status" value="1"/>
</dbReference>
<dbReference type="GO" id="GO:0005524">
    <property type="term" value="F:ATP binding"/>
    <property type="evidence" value="ECO:0007669"/>
    <property type="project" value="UniProtKB-KW"/>
</dbReference>
<protein>
    <recommendedName>
        <fullName evidence="8">Transitional endoplasmic reticulum ATPase</fullName>
    </recommendedName>
</protein>
<name>A0A8J4T0K3_9TREM</name>
<reference evidence="6" key="1">
    <citation type="submission" date="2019-05" db="EMBL/GenBank/DDBJ databases">
        <title>Annotation for the trematode Paragonimus heterotremus.</title>
        <authorList>
            <person name="Choi Y.-J."/>
        </authorList>
    </citation>
    <scope>NUCLEOTIDE SEQUENCE</scope>
    <source>
        <strain evidence="6">LC</strain>
    </source>
</reference>
<dbReference type="GO" id="GO:0031593">
    <property type="term" value="F:polyubiquitin modification-dependent protein binding"/>
    <property type="evidence" value="ECO:0007669"/>
    <property type="project" value="TreeGrafter"/>
</dbReference>
<feature type="region of interest" description="Disordered" evidence="3">
    <location>
        <begin position="42"/>
        <end position="64"/>
    </location>
</feature>
<feature type="domain" description="AAA ATPase AAA+ lid" evidence="5">
    <location>
        <begin position="1"/>
        <end position="40"/>
    </location>
</feature>
<dbReference type="InterPro" id="IPR027417">
    <property type="entry name" value="P-loop_NTPase"/>
</dbReference>
<evidence type="ECO:0000256" key="1">
    <source>
        <dbReference type="ARBA" id="ARBA00022741"/>
    </source>
</evidence>
<sequence length="139" mass="15232">DVDLGYLAKVTQGFSGADLTEICQRACKQAIRESIEAEIRAERERQARPNAMEDESDPVPEITRRHFEEAMRFARRSVTENDVRKYEMFSQTLQQSRGIGGNFRFPGDPTGGATPGSGRPGAGVGGSGFGNTDAEDLYN</sequence>
<dbReference type="InterPro" id="IPR041569">
    <property type="entry name" value="AAA_lid_3"/>
</dbReference>
<dbReference type="Pfam" id="PF17862">
    <property type="entry name" value="AAA_lid_3"/>
    <property type="match status" value="1"/>
</dbReference>
<dbReference type="Proteomes" id="UP000748531">
    <property type="component" value="Unassembled WGS sequence"/>
</dbReference>
<dbReference type="AlphaFoldDB" id="A0A8J4T0K3"/>
<keyword evidence="1" id="KW-0547">Nucleotide-binding</keyword>
<dbReference type="Pfam" id="PF09336">
    <property type="entry name" value="Vps4_C"/>
    <property type="match status" value="1"/>
</dbReference>
<dbReference type="GO" id="GO:0030970">
    <property type="term" value="P:retrograde protein transport, ER to cytosol"/>
    <property type="evidence" value="ECO:0007669"/>
    <property type="project" value="TreeGrafter"/>
</dbReference>
<proteinExistence type="predicted"/>
<evidence type="ECO:0000256" key="3">
    <source>
        <dbReference type="SAM" id="MobiDB-lite"/>
    </source>
</evidence>
<evidence type="ECO:0008006" key="8">
    <source>
        <dbReference type="Google" id="ProtNLM"/>
    </source>
</evidence>
<comment type="caution">
    <text evidence="6">The sequence shown here is derived from an EMBL/GenBank/DDBJ whole genome shotgun (WGS) entry which is preliminary data.</text>
</comment>
<feature type="compositionally biased region" description="Gly residues" evidence="3">
    <location>
        <begin position="109"/>
        <end position="129"/>
    </location>
</feature>
<dbReference type="PANTHER" id="PTHR23077:SF171">
    <property type="entry name" value="NUCLEAR VALOSIN-CONTAINING PROTEIN-LIKE"/>
    <property type="match status" value="1"/>
</dbReference>
<organism evidence="6 7">
    <name type="scientific">Paragonimus heterotremus</name>
    <dbReference type="NCBI Taxonomy" id="100268"/>
    <lineage>
        <taxon>Eukaryota</taxon>
        <taxon>Metazoa</taxon>
        <taxon>Spiralia</taxon>
        <taxon>Lophotrochozoa</taxon>
        <taxon>Platyhelminthes</taxon>
        <taxon>Trematoda</taxon>
        <taxon>Digenea</taxon>
        <taxon>Plagiorchiida</taxon>
        <taxon>Troglotremata</taxon>
        <taxon>Troglotrematidae</taxon>
        <taxon>Paragonimus</taxon>
    </lineage>
</organism>
<evidence type="ECO:0000313" key="6">
    <source>
        <dbReference type="EMBL" id="KAF5394799.1"/>
    </source>
</evidence>
<dbReference type="GO" id="GO:0097352">
    <property type="term" value="P:autophagosome maturation"/>
    <property type="evidence" value="ECO:0007669"/>
    <property type="project" value="TreeGrafter"/>
</dbReference>
<dbReference type="InterPro" id="IPR050168">
    <property type="entry name" value="AAA_ATPase_domain"/>
</dbReference>
<dbReference type="OrthoDB" id="27435at2759"/>
<gene>
    <name evidence="6" type="ORF">PHET_10161</name>
</gene>
<dbReference type="GO" id="GO:0034098">
    <property type="term" value="C:VCP-NPL4-UFD1 AAA ATPase complex"/>
    <property type="evidence" value="ECO:0007669"/>
    <property type="project" value="TreeGrafter"/>
</dbReference>
<dbReference type="GO" id="GO:0051228">
    <property type="term" value="P:mitotic spindle disassembly"/>
    <property type="evidence" value="ECO:0007669"/>
    <property type="project" value="TreeGrafter"/>
</dbReference>
<dbReference type="SUPFAM" id="SSF52540">
    <property type="entry name" value="P-loop containing nucleoside triphosphate hydrolases"/>
    <property type="match status" value="1"/>
</dbReference>
<evidence type="ECO:0000259" key="4">
    <source>
        <dbReference type="Pfam" id="PF09336"/>
    </source>
</evidence>